<evidence type="ECO:0000256" key="1">
    <source>
        <dbReference type="SAM" id="Phobius"/>
    </source>
</evidence>
<feature type="transmembrane region" description="Helical" evidence="1">
    <location>
        <begin position="166"/>
        <end position="191"/>
    </location>
</feature>
<dbReference type="AlphaFoldDB" id="U2PRA8"/>
<feature type="transmembrane region" description="Helical" evidence="1">
    <location>
        <begin position="123"/>
        <end position="146"/>
    </location>
</feature>
<reference evidence="2 3" key="1">
    <citation type="submission" date="2013-06" db="EMBL/GenBank/DDBJ databases">
        <authorList>
            <person name="Weinstock G."/>
            <person name="Sodergren E."/>
            <person name="Lobos E.A."/>
            <person name="Fulton L."/>
            <person name="Fulton R."/>
            <person name="Courtney L."/>
            <person name="Fronick C."/>
            <person name="O'Laughlin M."/>
            <person name="Godfrey J."/>
            <person name="Wilson R.M."/>
            <person name="Miner T."/>
            <person name="Farmer C."/>
            <person name="Delehaunty K."/>
            <person name="Cordes M."/>
            <person name="Minx P."/>
            <person name="Tomlinson C."/>
            <person name="Chen J."/>
            <person name="Wollam A."/>
            <person name="Pepin K.H."/>
            <person name="Bhonagiri V."/>
            <person name="Zhang X."/>
            <person name="Warren W."/>
            <person name="Mitreva M."/>
            <person name="Mardis E.R."/>
            <person name="Wilson R.K."/>
        </authorList>
    </citation>
    <scope>NUCLEOTIDE SEQUENCE [LARGE SCALE GENOMIC DNA]</scope>
    <source>
        <strain evidence="2 3">ATCC 27803</strain>
    </source>
</reference>
<dbReference type="PATRIC" id="fig|649755.3.peg.414"/>
<keyword evidence="1" id="KW-1133">Transmembrane helix</keyword>
<gene>
    <name evidence="2" type="ORF">HMPREF0367_00453</name>
</gene>
<dbReference type="HOGENOM" id="CLU_1155069_0_0_9"/>
<proteinExistence type="predicted"/>
<dbReference type="EMBL" id="AWVI01000020">
    <property type="protein sequence ID" value="ERK46656.1"/>
    <property type="molecule type" value="Genomic_DNA"/>
</dbReference>
<sequence>MDKGKKNLIMKRIILNDGIENIFRDDSFTFTPLESLDQITINYTDLKSIKIDGTEIIARVINENGTVSTYTIPFDEQFKKEASALIKVINRNVLNNTTPPPVVDDESVEELEKEVFKEKHTAAFILLVISAILSIGYAVYMFYIFYTAATTPVDTGNAWADAGAELGTYIALRAMLPFFICEVIAAVANFIGALSKNWIVAFIAAGLYLLSIILFPSAFLNVGVQLILCIIAGVLILTKK</sequence>
<name>U2PRA8_9FIRM</name>
<evidence type="ECO:0000313" key="3">
    <source>
        <dbReference type="Proteomes" id="UP000016658"/>
    </source>
</evidence>
<protein>
    <submittedName>
        <fullName evidence="2">Uncharacterized protein</fullName>
    </submittedName>
</protein>
<organism evidence="2 3">
    <name type="scientific">Faecalitalea cylindroides ATCC 27803</name>
    <dbReference type="NCBI Taxonomy" id="649755"/>
    <lineage>
        <taxon>Bacteria</taxon>
        <taxon>Bacillati</taxon>
        <taxon>Bacillota</taxon>
        <taxon>Erysipelotrichia</taxon>
        <taxon>Erysipelotrichales</taxon>
        <taxon>Erysipelotrichaceae</taxon>
        <taxon>Faecalitalea</taxon>
    </lineage>
</organism>
<dbReference type="Proteomes" id="UP000016658">
    <property type="component" value="Unassembled WGS sequence"/>
</dbReference>
<keyword evidence="1" id="KW-0472">Membrane</keyword>
<keyword evidence="1" id="KW-0812">Transmembrane</keyword>
<comment type="caution">
    <text evidence="2">The sequence shown here is derived from an EMBL/GenBank/DDBJ whole genome shotgun (WGS) entry which is preliminary data.</text>
</comment>
<feature type="transmembrane region" description="Helical" evidence="1">
    <location>
        <begin position="222"/>
        <end position="238"/>
    </location>
</feature>
<feature type="transmembrane region" description="Helical" evidence="1">
    <location>
        <begin position="198"/>
        <end position="216"/>
    </location>
</feature>
<accession>U2PRA8</accession>
<evidence type="ECO:0000313" key="2">
    <source>
        <dbReference type="EMBL" id="ERK46656.1"/>
    </source>
</evidence>